<protein>
    <submittedName>
        <fullName evidence="2">Pogo transposable element with krab domain</fullName>
    </submittedName>
</protein>
<feature type="chain" id="PRO_5043539757" evidence="1">
    <location>
        <begin position="22"/>
        <end position="164"/>
    </location>
</feature>
<dbReference type="Proteomes" id="UP000735302">
    <property type="component" value="Unassembled WGS sequence"/>
</dbReference>
<evidence type="ECO:0000313" key="2">
    <source>
        <dbReference type="EMBL" id="GFN87332.1"/>
    </source>
</evidence>
<gene>
    <name evidence="2" type="ORF">PoB_001383800</name>
</gene>
<dbReference type="AlphaFoldDB" id="A0AAV3YXT8"/>
<sequence length="164" mass="17704">MGTLLFFSGLVVAVFISEVIAAACSPVYCTARRRNFHIIFAAVVMATQSHRQRISCTGLLAQAILWGGHRPSSGTWTSFLKTLVVIRHYVEVTFFSRLLPLIFATCPITAVTVLESELRSSISYAACGAGEALVDLDRSAGWTASMRTSAGRGSSSTVQIYCCD</sequence>
<evidence type="ECO:0000256" key="1">
    <source>
        <dbReference type="SAM" id="SignalP"/>
    </source>
</evidence>
<keyword evidence="1" id="KW-0732">Signal</keyword>
<dbReference type="EMBL" id="BLXT01001699">
    <property type="protein sequence ID" value="GFN87332.1"/>
    <property type="molecule type" value="Genomic_DNA"/>
</dbReference>
<evidence type="ECO:0000313" key="3">
    <source>
        <dbReference type="Proteomes" id="UP000735302"/>
    </source>
</evidence>
<reference evidence="2 3" key="1">
    <citation type="journal article" date="2021" name="Elife">
        <title>Chloroplast acquisition without the gene transfer in kleptoplastic sea slugs, Plakobranchus ocellatus.</title>
        <authorList>
            <person name="Maeda T."/>
            <person name="Takahashi S."/>
            <person name="Yoshida T."/>
            <person name="Shimamura S."/>
            <person name="Takaki Y."/>
            <person name="Nagai Y."/>
            <person name="Toyoda A."/>
            <person name="Suzuki Y."/>
            <person name="Arimoto A."/>
            <person name="Ishii H."/>
            <person name="Satoh N."/>
            <person name="Nishiyama T."/>
            <person name="Hasebe M."/>
            <person name="Maruyama T."/>
            <person name="Minagawa J."/>
            <person name="Obokata J."/>
            <person name="Shigenobu S."/>
        </authorList>
    </citation>
    <scope>NUCLEOTIDE SEQUENCE [LARGE SCALE GENOMIC DNA]</scope>
</reference>
<keyword evidence="3" id="KW-1185">Reference proteome</keyword>
<proteinExistence type="predicted"/>
<organism evidence="2 3">
    <name type="scientific">Plakobranchus ocellatus</name>
    <dbReference type="NCBI Taxonomy" id="259542"/>
    <lineage>
        <taxon>Eukaryota</taxon>
        <taxon>Metazoa</taxon>
        <taxon>Spiralia</taxon>
        <taxon>Lophotrochozoa</taxon>
        <taxon>Mollusca</taxon>
        <taxon>Gastropoda</taxon>
        <taxon>Heterobranchia</taxon>
        <taxon>Euthyneura</taxon>
        <taxon>Panpulmonata</taxon>
        <taxon>Sacoglossa</taxon>
        <taxon>Placobranchoidea</taxon>
        <taxon>Plakobranchidae</taxon>
        <taxon>Plakobranchus</taxon>
    </lineage>
</organism>
<feature type="signal peptide" evidence="1">
    <location>
        <begin position="1"/>
        <end position="21"/>
    </location>
</feature>
<name>A0AAV3YXT8_9GAST</name>
<accession>A0AAV3YXT8</accession>
<comment type="caution">
    <text evidence="2">The sequence shown here is derived from an EMBL/GenBank/DDBJ whole genome shotgun (WGS) entry which is preliminary data.</text>
</comment>